<reference evidence="1" key="1">
    <citation type="journal article" date="2022" name="Int. J. Mol. Sci.">
        <title>Draft Genome of Tanacetum Coccineum: Genomic Comparison of Closely Related Tanacetum-Family Plants.</title>
        <authorList>
            <person name="Yamashiro T."/>
            <person name="Shiraishi A."/>
            <person name="Nakayama K."/>
            <person name="Satake H."/>
        </authorList>
    </citation>
    <scope>NUCLEOTIDE SEQUENCE</scope>
</reference>
<reference evidence="1" key="2">
    <citation type="submission" date="2022-01" db="EMBL/GenBank/DDBJ databases">
        <authorList>
            <person name="Yamashiro T."/>
            <person name="Shiraishi A."/>
            <person name="Satake H."/>
            <person name="Nakayama K."/>
        </authorList>
    </citation>
    <scope>NUCLEOTIDE SEQUENCE</scope>
</reference>
<evidence type="ECO:0000313" key="1">
    <source>
        <dbReference type="EMBL" id="GJS92330.1"/>
    </source>
</evidence>
<name>A0ABQ4ZQX4_9ASTR</name>
<dbReference type="EMBL" id="BQNB010011574">
    <property type="protein sequence ID" value="GJS92330.1"/>
    <property type="molecule type" value="Genomic_DNA"/>
</dbReference>
<organism evidence="1 2">
    <name type="scientific">Tanacetum coccineum</name>
    <dbReference type="NCBI Taxonomy" id="301880"/>
    <lineage>
        <taxon>Eukaryota</taxon>
        <taxon>Viridiplantae</taxon>
        <taxon>Streptophyta</taxon>
        <taxon>Embryophyta</taxon>
        <taxon>Tracheophyta</taxon>
        <taxon>Spermatophyta</taxon>
        <taxon>Magnoliopsida</taxon>
        <taxon>eudicotyledons</taxon>
        <taxon>Gunneridae</taxon>
        <taxon>Pentapetalae</taxon>
        <taxon>asterids</taxon>
        <taxon>campanulids</taxon>
        <taxon>Asterales</taxon>
        <taxon>Asteraceae</taxon>
        <taxon>Asteroideae</taxon>
        <taxon>Anthemideae</taxon>
        <taxon>Anthemidinae</taxon>
        <taxon>Tanacetum</taxon>
    </lineage>
</organism>
<proteinExistence type="predicted"/>
<evidence type="ECO:0000313" key="2">
    <source>
        <dbReference type="Proteomes" id="UP001151760"/>
    </source>
</evidence>
<gene>
    <name evidence="1" type="ORF">Tco_0774966</name>
</gene>
<dbReference type="Proteomes" id="UP001151760">
    <property type="component" value="Unassembled WGS sequence"/>
</dbReference>
<keyword evidence="2" id="KW-1185">Reference proteome</keyword>
<sequence length="129" mass="14884">MDKNAKDFLKLVEEKFRSANKALVRTLMAKLTTMKFDGSKSMQQLILDMTNTAARLKTLEEARLIKQRVHSINLVNQGVDKKLISKAKNFKKKQMRLLIVKRRNNRITNSFFTGKMCISKRIVLSARLG</sequence>
<accession>A0ABQ4ZQX4</accession>
<comment type="caution">
    <text evidence="1">The sequence shown here is derived from an EMBL/GenBank/DDBJ whole genome shotgun (WGS) entry which is preliminary data.</text>
</comment>
<protein>
    <submittedName>
        <fullName evidence="1">Uncharacterized protein</fullName>
    </submittedName>
</protein>